<feature type="compositionally biased region" description="Basic residues" evidence="1">
    <location>
        <begin position="157"/>
        <end position="170"/>
    </location>
</feature>
<accession>A0AAD4QZ11</accession>
<dbReference type="EMBL" id="JAKKPZ010000196">
    <property type="protein sequence ID" value="KAI1698985.1"/>
    <property type="molecule type" value="Genomic_DNA"/>
</dbReference>
<organism evidence="2 3">
    <name type="scientific">Ditylenchus destructor</name>
    <dbReference type="NCBI Taxonomy" id="166010"/>
    <lineage>
        <taxon>Eukaryota</taxon>
        <taxon>Metazoa</taxon>
        <taxon>Ecdysozoa</taxon>
        <taxon>Nematoda</taxon>
        <taxon>Chromadorea</taxon>
        <taxon>Rhabditida</taxon>
        <taxon>Tylenchina</taxon>
        <taxon>Tylenchomorpha</taxon>
        <taxon>Sphaerularioidea</taxon>
        <taxon>Anguinidae</taxon>
        <taxon>Anguininae</taxon>
        <taxon>Ditylenchus</taxon>
    </lineage>
</organism>
<protein>
    <submittedName>
        <fullName evidence="2">Uncharacterized protein</fullName>
    </submittedName>
</protein>
<dbReference type="Proteomes" id="UP001201812">
    <property type="component" value="Unassembled WGS sequence"/>
</dbReference>
<keyword evidence="3" id="KW-1185">Reference proteome</keyword>
<evidence type="ECO:0000313" key="2">
    <source>
        <dbReference type="EMBL" id="KAI1698985.1"/>
    </source>
</evidence>
<comment type="caution">
    <text evidence="2">The sequence shown here is derived from an EMBL/GenBank/DDBJ whole genome shotgun (WGS) entry which is preliminary data.</text>
</comment>
<evidence type="ECO:0000256" key="1">
    <source>
        <dbReference type="SAM" id="MobiDB-lite"/>
    </source>
</evidence>
<sequence length="170" mass="19179">MFNYSPEEDLYFRLGTSDRRSIEEDGKDVSDAAKARLLVQKLGSVEHHNSGLDQTKEPKELSFEATANSFQSLCARWSKIMRKSMLSGAMEQTRRSVKGKTEATSMSVAQAKKMNKSCTELDAYEDAILRSNATITIWVMRSPRSKPMVVAPLQGSWRRKRSKPAARKTD</sequence>
<name>A0AAD4QZ11_9BILA</name>
<feature type="region of interest" description="Disordered" evidence="1">
    <location>
        <begin position="150"/>
        <end position="170"/>
    </location>
</feature>
<dbReference type="AlphaFoldDB" id="A0AAD4QZ11"/>
<gene>
    <name evidence="2" type="ORF">DdX_17596</name>
</gene>
<reference evidence="2" key="1">
    <citation type="submission" date="2022-01" db="EMBL/GenBank/DDBJ databases">
        <title>Genome Sequence Resource for Two Populations of Ditylenchus destructor, the Migratory Endoparasitic Phytonematode.</title>
        <authorList>
            <person name="Zhang H."/>
            <person name="Lin R."/>
            <person name="Xie B."/>
        </authorList>
    </citation>
    <scope>NUCLEOTIDE SEQUENCE</scope>
    <source>
        <strain evidence="2">BazhouSP</strain>
    </source>
</reference>
<proteinExistence type="predicted"/>
<evidence type="ECO:0000313" key="3">
    <source>
        <dbReference type="Proteomes" id="UP001201812"/>
    </source>
</evidence>